<evidence type="ECO:0000313" key="3">
    <source>
        <dbReference type="Proteomes" id="UP000184038"/>
    </source>
</evidence>
<dbReference type="AlphaFoldDB" id="A0A1M7MHU6"/>
<protein>
    <recommendedName>
        <fullName evidence="1">HTH cro/C1-type domain-containing protein</fullName>
    </recommendedName>
</protein>
<dbReference type="EMBL" id="FRCP01000021">
    <property type="protein sequence ID" value="SHM90482.1"/>
    <property type="molecule type" value="Genomic_DNA"/>
</dbReference>
<dbReference type="OrthoDB" id="1855220at2"/>
<feature type="domain" description="HTH cro/C1-type" evidence="1">
    <location>
        <begin position="313"/>
        <end position="346"/>
    </location>
</feature>
<proteinExistence type="predicted"/>
<gene>
    <name evidence="2" type="ORF">SAMN02746066_03830</name>
</gene>
<dbReference type="SUPFAM" id="SSF47413">
    <property type="entry name" value="lambda repressor-like DNA-binding domains"/>
    <property type="match status" value="2"/>
</dbReference>
<dbReference type="GO" id="GO:0003677">
    <property type="term" value="F:DNA binding"/>
    <property type="evidence" value="ECO:0007669"/>
    <property type="project" value="InterPro"/>
</dbReference>
<feature type="domain" description="HTH cro/C1-type" evidence="1">
    <location>
        <begin position="11"/>
        <end position="64"/>
    </location>
</feature>
<dbReference type="SMART" id="SM00530">
    <property type="entry name" value="HTH_XRE"/>
    <property type="match status" value="2"/>
</dbReference>
<sequence length="632" mass="72895">MEDKNYIGNLIKGLRESKGISQSKLCRGLCDRAVLVRIESGRCTPQKLLVDALFQRLGFSINKFGISYTMAEYKVVFLRRNILESLLLEEYDKTLDLLGQYEKVIGNTSKNVLLEQFCCVVKIVYAITQDVSSEDVIDLIHKGLRKTFTQFKVDDMLDYLLHDEEIMLIILLAESLYAQGKRSESINILFNLIEYIEKNVLDDEELVRLYPKIALLLAEKLVDENRFAELYICDRAINILIKESRITYLAELLNIQLNYALNGEDNDYTRNKKFYYSVIQVLEELIGNIEKSGAEKILIPAPISHGHVIGSQIRALRKILGITQEDLSDICDPLTVSRIEGGRKPTDRHYEELMTSMGREGIRYYPFIKSNDYELHVLRRDFGRHMESYDFEGAGKVLLLLERKLNQPEAINKQFILRSRSLLEACKGEITQEALIERLLEALRITAPINETPHRISKERRSQLTEEELINCLEGWPLTQTETVIWNNIGNAKGKLGESQEKIRILSIVKENYEKDTVGLYNNLKGYLLTCYNLANEQGRIGDYMESLKTSEDGIRYCLSAGEGFSLTGLLAVKAECLVNIRESKKDCKKILLQSFLLAKLLKKKDIHEWIKILYYEIFEQDIENEYYFISC</sequence>
<name>A0A1M7MHU6_9FIRM</name>
<dbReference type="Gene3D" id="1.25.40.10">
    <property type="entry name" value="Tetratricopeptide repeat domain"/>
    <property type="match status" value="2"/>
</dbReference>
<dbReference type="RefSeq" id="WP_073290339.1">
    <property type="nucleotide sequence ID" value="NZ_FRCP01000021.1"/>
</dbReference>
<organism evidence="2 3">
    <name type="scientific">Anaerosporobacter mobilis DSM 15930</name>
    <dbReference type="NCBI Taxonomy" id="1120996"/>
    <lineage>
        <taxon>Bacteria</taxon>
        <taxon>Bacillati</taxon>
        <taxon>Bacillota</taxon>
        <taxon>Clostridia</taxon>
        <taxon>Lachnospirales</taxon>
        <taxon>Lachnospiraceae</taxon>
        <taxon>Anaerosporobacter</taxon>
    </lineage>
</organism>
<dbReference type="InterPro" id="IPR010982">
    <property type="entry name" value="Lambda_DNA-bd_dom_sf"/>
</dbReference>
<dbReference type="Proteomes" id="UP000184038">
    <property type="component" value="Unassembled WGS sequence"/>
</dbReference>
<evidence type="ECO:0000313" key="2">
    <source>
        <dbReference type="EMBL" id="SHM90482.1"/>
    </source>
</evidence>
<dbReference type="STRING" id="1120996.SAMN02746066_03830"/>
<evidence type="ECO:0000259" key="1">
    <source>
        <dbReference type="PROSITE" id="PS50943"/>
    </source>
</evidence>
<dbReference type="CDD" id="cd00093">
    <property type="entry name" value="HTH_XRE"/>
    <property type="match status" value="2"/>
</dbReference>
<reference evidence="2 3" key="1">
    <citation type="submission" date="2016-11" db="EMBL/GenBank/DDBJ databases">
        <authorList>
            <person name="Jaros S."/>
            <person name="Januszkiewicz K."/>
            <person name="Wedrychowicz H."/>
        </authorList>
    </citation>
    <scope>NUCLEOTIDE SEQUENCE [LARGE SCALE GENOMIC DNA]</scope>
    <source>
        <strain evidence="2 3">DSM 15930</strain>
    </source>
</reference>
<accession>A0A1M7MHU6</accession>
<dbReference type="InterPro" id="IPR011990">
    <property type="entry name" value="TPR-like_helical_dom_sf"/>
</dbReference>
<keyword evidence="3" id="KW-1185">Reference proteome</keyword>
<dbReference type="InterPro" id="IPR001387">
    <property type="entry name" value="Cro/C1-type_HTH"/>
</dbReference>
<dbReference type="PROSITE" id="PS50943">
    <property type="entry name" value="HTH_CROC1"/>
    <property type="match status" value="2"/>
</dbReference>